<evidence type="ECO:0000259" key="12">
    <source>
        <dbReference type="Pfam" id="PF07730"/>
    </source>
</evidence>
<keyword evidence="3" id="KW-0597">Phosphoprotein</keyword>
<dbReference type="Pfam" id="PF07730">
    <property type="entry name" value="HisKA_3"/>
    <property type="match status" value="1"/>
</dbReference>
<evidence type="ECO:0000256" key="5">
    <source>
        <dbReference type="ARBA" id="ARBA00022741"/>
    </source>
</evidence>
<dbReference type="InterPro" id="IPR050482">
    <property type="entry name" value="Sensor_HK_TwoCompSys"/>
</dbReference>
<evidence type="ECO:0000256" key="3">
    <source>
        <dbReference type="ARBA" id="ARBA00022553"/>
    </source>
</evidence>
<accession>A0A4R2P2Z6</accession>
<feature type="transmembrane region" description="Helical" evidence="10">
    <location>
        <begin position="59"/>
        <end position="85"/>
    </location>
</feature>
<dbReference type="SUPFAM" id="SSF55874">
    <property type="entry name" value="ATPase domain of HSP90 chaperone/DNA topoisomerase II/histidine kinase"/>
    <property type="match status" value="1"/>
</dbReference>
<keyword evidence="5" id="KW-0547">Nucleotide-binding</keyword>
<dbReference type="EC" id="2.7.13.3" evidence="2"/>
<evidence type="ECO:0000313" key="13">
    <source>
        <dbReference type="EMBL" id="TCP29012.1"/>
    </source>
</evidence>
<dbReference type="Gene3D" id="3.30.565.10">
    <property type="entry name" value="Histidine kinase-like ATPase, C-terminal domain"/>
    <property type="match status" value="1"/>
</dbReference>
<dbReference type="GO" id="GO:0005524">
    <property type="term" value="F:ATP binding"/>
    <property type="evidence" value="ECO:0007669"/>
    <property type="project" value="UniProtKB-KW"/>
</dbReference>
<evidence type="ECO:0000259" key="11">
    <source>
        <dbReference type="Pfam" id="PF02518"/>
    </source>
</evidence>
<feature type="transmembrane region" description="Helical" evidence="10">
    <location>
        <begin position="33"/>
        <end position="52"/>
    </location>
</feature>
<keyword evidence="7" id="KW-0067">ATP-binding</keyword>
<gene>
    <name evidence="13" type="ORF">EV207_11347</name>
</gene>
<dbReference type="Proteomes" id="UP000295416">
    <property type="component" value="Unassembled WGS sequence"/>
</dbReference>
<dbReference type="GO" id="GO:0016020">
    <property type="term" value="C:membrane"/>
    <property type="evidence" value="ECO:0007669"/>
    <property type="project" value="InterPro"/>
</dbReference>
<evidence type="ECO:0000256" key="10">
    <source>
        <dbReference type="SAM" id="Phobius"/>
    </source>
</evidence>
<organism evidence="13 14">
    <name type="scientific">Scopulibacillus darangshiensis</name>
    <dbReference type="NCBI Taxonomy" id="442528"/>
    <lineage>
        <taxon>Bacteria</taxon>
        <taxon>Bacillati</taxon>
        <taxon>Bacillota</taxon>
        <taxon>Bacilli</taxon>
        <taxon>Bacillales</taxon>
        <taxon>Sporolactobacillaceae</taxon>
        <taxon>Scopulibacillus</taxon>
    </lineage>
</organism>
<proteinExistence type="predicted"/>
<keyword evidence="10" id="KW-0812">Transmembrane</keyword>
<dbReference type="InterPro" id="IPR036890">
    <property type="entry name" value="HATPase_C_sf"/>
</dbReference>
<keyword evidence="4" id="KW-0808">Transferase</keyword>
<dbReference type="PANTHER" id="PTHR24421">
    <property type="entry name" value="NITRATE/NITRITE SENSOR PROTEIN NARX-RELATED"/>
    <property type="match status" value="1"/>
</dbReference>
<feature type="domain" description="Histidine kinase/HSP90-like ATPase" evidence="11">
    <location>
        <begin position="285"/>
        <end position="367"/>
    </location>
</feature>
<evidence type="ECO:0000256" key="9">
    <source>
        <dbReference type="SAM" id="Coils"/>
    </source>
</evidence>
<reference evidence="13 14" key="1">
    <citation type="submission" date="2019-03" db="EMBL/GenBank/DDBJ databases">
        <title>Genomic Encyclopedia of Type Strains, Phase IV (KMG-IV): sequencing the most valuable type-strain genomes for metagenomic binning, comparative biology and taxonomic classification.</title>
        <authorList>
            <person name="Goeker M."/>
        </authorList>
    </citation>
    <scope>NUCLEOTIDE SEQUENCE [LARGE SCALE GENOMIC DNA]</scope>
    <source>
        <strain evidence="13 14">DSM 19377</strain>
    </source>
</reference>
<dbReference type="CDD" id="cd16917">
    <property type="entry name" value="HATPase_UhpB-NarQ-NarX-like"/>
    <property type="match status" value="1"/>
</dbReference>
<keyword evidence="10" id="KW-0472">Membrane</keyword>
<comment type="catalytic activity">
    <reaction evidence="1">
        <text>ATP + protein L-histidine = ADP + protein N-phospho-L-histidine.</text>
        <dbReference type="EC" id="2.7.13.3"/>
    </reaction>
</comment>
<feature type="transmembrane region" description="Helical" evidence="10">
    <location>
        <begin position="97"/>
        <end position="130"/>
    </location>
</feature>
<dbReference type="Gene3D" id="1.20.5.1930">
    <property type="match status" value="1"/>
</dbReference>
<evidence type="ECO:0000256" key="8">
    <source>
        <dbReference type="ARBA" id="ARBA00023012"/>
    </source>
</evidence>
<evidence type="ECO:0000313" key="14">
    <source>
        <dbReference type="Proteomes" id="UP000295416"/>
    </source>
</evidence>
<protein>
    <recommendedName>
        <fullName evidence="2">histidine kinase</fullName>
        <ecNumber evidence="2">2.7.13.3</ecNumber>
    </recommendedName>
</protein>
<dbReference type="OrthoDB" id="199946at2"/>
<evidence type="ECO:0000256" key="4">
    <source>
        <dbReference type="ARBA" id="ARBA00022679"/>
    </source>
</evidence>
<keyword evidence="14" id="KW-1185">Reference proteome</keyword>
<dbReference type="InterPro" id="IPR011712">
    <property type="entry name" value="Sig_transdc_His_kin_sub3_dim/P"/>
</dbReference>
<feature type="coiled-coil region" evidence="9">
    <location>
        <begin position="138"/>
        <end position="165"/>
    </location>
</feature>
<name>A0A4R2P2Z6_9BACL</name>
<feature type="domain" description="Signal transduction histidine kinase subgroup 3 dimerisation and phosphoacceptor" evidence="12">
    <location>
        <begin position="177"/>
        <end position="243"/>
    </location>
</feature>
<evidence type="ECO:0000256" key="6">
    <source>
        <dbReference type="ARBA" id="ARBA00022777"/>
    </source>
</evidence>
<keyword evidence="8" id="KW-0902">Two-component regulatory system</keyword>
<dbReference type="Pfam" id="PF02518">
    <property type="entry name" value="HATPase_c"/>
    <property type="match status" value="1"/>
</dbReference>
<dbReference type="InterPro" id="IPR003594">
    <property type="entry name" value="HATPase_dom"/>
</dbReference>
<evidence type="ECO:0000256" key="7">
    <source>
        <dbReference type="ARBA" id="ARBA00022840"/>
    </source>
</evidence>
<dbReference type="GO" id="GO:0000155">
    <property type="term" value="F:phosphorelay sensor kinase activity"/>
    <property type="evidence" value="ECO:0007669"/>
    <property type="project" value="InterPro"/>
</dbReference>
<dbReference type="EMBL" id="SLXK01000013">
    <property type="protein sequence ID" value="TCP29012.1"/>
    <property type="molecule type" value="Genomic_DNA"/>
</dbReference>
<evidence type="ECO:0000256" key="1">
    <source>
        <dbReference type="ARBA" id="ARBA00000085"/>
    </source>
</evidence>
<dbReference type="AlphaFoldDB" id="A0A4R2P2Z6"/>
<sequence>MEFWTIMTKMTLIIFIAVSCVQAGTSSISWIVFAFLMYFCINITLYIVKPLTIKRMLQLLSIILSIVSHLFIYPLFILLLPLSFYELTAQFIQKKMFMFIVSIIPLFYISGTAQVIYGLTTVLSFMIYCMTDLFGTRVEKNENKIDDMRKAIQRLTKRLNENNEYIRQSKYTFKLEERNRISQEIHDKIGHSMTGALIQLEAAKRLMATDKNKAAELLQNAINISKDGIEQIRITLKNMKPPTEQVGIHKMKLFLDEFLSRSDLKTSFTYEGNMDIISPIQWKIIHENVTEALTNAMKYSDATGVSVDIKVLNKLIKVEVKDNGKGTEKIKKGLGIIGMEERTASLNGNIIVDSTNGFSVTTLLPLSSHETSHT</sequence>
<comment type="caution">
    <text evidence="13">The sequence shown here is derived from an EMBL/GenBank/DDBJ whole genome shotgun (WGS) entry which is preliminary data.</text>
</comment>
<keyword evidence="10" id="KW-1133">Transmembrane helix</keyword>
<dbReference type="GO" id="GO:0046983">
    <property type="term" value="F:protein dimerization activity"/>
    <property type="evidence" value="ECO:0007669"/>
    <property type="project" value="InterPro"/>
</dbReference>
<keyword evidence="6 13" id="KW-0418">Kinase</keyword>
<dbReference type="RefSeq" id="WP_132746179.1">
    <property type="nucleotide sequence ID" value="NZ_SLXK01000013.1"/>
</dbReference>
<dbReference type="PANTHER" id="PTHR24421:SF10">
    <property type="entry name" value="NITRATE_NITRITE SENSOR PROTEIN NARQ"/>
    <property type="match status" value="1"/>
</dbReference>
<keyword evidence="9" id="KW-0175">Coiled coil</keyword>
<evidence type="ECO:0000256" key="2">
    <source>
        <dbReference type="ARBA" id="ARBA00012438"/>
    </source>
</evidence>